<dbReference type="NCBIfam" id="TIGR00756">
    <property type="entry name" value="PPR"/>
    <property type="match status" value="1"/>
</dbReference>
<evidence type="ECO:0000313" key="3">
    <source>
        <dbReference type="EMBL" id="CAK0888168.1"/>
    </source>
</evidence>
<keyword evidence="4" id="KW-1185">Reference proteome</keyword>
<dbReference type="PANTHER" id="PTHR47936">
    <property type="entry name" value="PPR_LONG DOMAIN-CONTAINING PROTEIN"/>
    <property type="match status" value="1"/>
</dbReference>
<dbReference type="InterPro" id="IPR011990">
    <property type="entry name" value="TPR-like_helical_dom_sf"/>
</dbReference>
<accession>A0ABN9WSP4</accession>
<evidence type="ECO:0000256" key="2">
    <source>
        <dbReference type="PROSITE-ProRule" id="PRU00708"/>
    </source>
</evidence>
<dbReference type="Pfam" id="PF13812">
    <property type="entry name" value="PPR_3"/>
    <property type="match status" value="1"/>
</dbReference>
<evidence type="ECO:0000313" key="4">
    <source>
        <dbReference type="Proteomes" id="UP001189429"/>
    </source>
</evidence>
<dbReference type="EMBL" id="CAUYUJ010019037">
    <property type="protein sequence ID" value="CAK0888168.1"/>
    <property type="molecule type" value="Genomic_DNA"/>
</dbReference>
<name>A0ABN9WSP4_9DINO</name>
<dbReference type="Proteomes" id="UP001189429">
    <property type="component" value="Unassembled WGS sequence"/>
</dbReference>
<dbReference type="Gene3D" id="1.25.40.10">
    <property type="entry name" value="Tetratricopeptide repeat domain"/>
    <property type="match status" value="1"/>
</dbReference>
<reference evidence="3" key="1">
    <citation type="submission" date="2023-10" db="EMBL/GenBank/DDBJ databases">
        <authorList>
            <person name="Chen Y."/>
            <person name="Shah S."/>
            <person name="Dougan E. K."/>
            <person name="Thang M."/>
            <person name="Chan C."/>
        </authorList>
    </citation>
    <scope>NUCLEOTIDE SEQUENCE [LARGE SCALE GENOMIC DNA]</scope>
</reference>
<organism evidence="3 4">
    <name type="scientific">Prorocentrum cordatum</name>
    <dbReference type="NCBI Taxonomy" id="2364126"/>
    <lineage>
        <taxon>Eukaryota</taxon>
        <taxon>Sar</taxon>
        <taxon>Alveolata</taxon>
        <taxon>Dinophyceae</taxon>
        <taxon>Prorocentrales</taxon>
        <taxon>Prorocentraceae</taxon>
        <taxon>Prorocentrum</taxon>
    </lineage>
</organism>
<dbReference type="PROSITE" id="PS51375">
    <property type="entry name" value="PPR"/>
    <property type="match status" value="1"/>
</dbReference>
<keyword evidence="1" id="KW-0677">Repeat</keyword>
<gene>
    <name evidence="3" type="ORF">PCOR1329_LOCUS69008</name>
</gene>
<evidence type="ECO:0000256" key="1">
    <source>
        <dbReference type="ARBA" id="ARBA00022737"/>
    </source>
</evidence>
<comment type="caution">
    <text evidence="3">The sequence shown here is derived from an EMBL/GenBank/DDBJ whole genome shotgun (WGS) entry which is preliminary data.</text>
</comment>
<proteinExistence type="predicted"/>
<dbReference type="InterPro" id="IPR002885">
    <property type="entry name" value="PPR_rpt"/>
</dbReference>
<protein>
    <recommendedName>
        <fullName evidence="5">Pentatricopeptide repeat-containing protein</fullName>
    </recommendedName>
</protein>
<dbReference type="PANTHER" id="PTHR47936:SF1">
    <property type="entry name" value="PENTATRICOPEPTIDE REPEAT-CONTAINING PROTEIN GUN1, CHLOROPLASTIC"/>
    <property type="match status" value="1"/>
</dbReference>
<sequence length="113" mass="12536">MWAATLAPDPDIIGYSAGISACEKGGQWQQALSLLSGMRERKLEPNVIFYSAGVSACEKSGRWEQALHLLIEAREVKLELDVISITMLRSARARKVVSGRRRCLCSARCRVRS</sequence>
<feature type="repeat" description="PPR" evidence="2">
    <location>
        <begin position="11"/>
        <end position="45"/>
    </location>
</feature>
<evidence type="ECO:0008006" key="5">
    <source>
        <dbReference type="Google" id="ProtNLM"/>
    </source>
</evidence>